<accession>A0AAW2KPK2</accession>
<dbReference type="Pfam" id="PF00078">
    <property type="entry name" value="RVT_1"/>
    <property type="match status" value="1"/>
</dbReference>
<reference evidence="6" key="1">
    <citation type="submission" date="2020-06" db="EMBL/GenBank/DDBJ databases">
        <authorList>
            <person name="Li T."/>
            <person name="Hu X."/>
            <person name="Zhang T."/>
            <person name="Song X."/>
            <person name="Zhang H."/>
            <person name="Dai N."/>
            <person name="Sheng W."/>
            <person name="Hou X."/>
            <person name="Wei L."/>
        </authorList>
    </citation>
    <scope>NUCLEOTIDE SEQUENCE</scope>
    <source>
        <strain evidence="6">G02</strain>
        <tissue evidence="6">Leaf</tissue>
    </source>
</reference>
<dbReference type="InterPro" id="IPR052343">
    <property type="entry name" value="Retrotransposon-Effector_Assoc"/>
</dbReference>
<dbReference type="PANTHER" id="PTHR46890:SF48">
    <property type="entry name" value="RNA-DIRECTED DNA POLYMERASE"/>
    <property type="match status" value="1"/>
</dbReference>
<dbReference type="AlphaFoldDB" id="A0AAW2KPK2"/>
<organism evidence="6">
    <name type="scientific">Sesamum radiatum</name>
    <name type="common">Black benniseed</name>
    <dbReference type="NCBI Taxonomy" id="300843"/>
    <lineage>
        <taxon>Eukaryota</taxon>
        <taxon>Viridiplantae</taxon>
        <taxon>Streptophyta</taxon>
        <taxon>Embryophyta</taxon>
        <taxon>Tracheophyta</taxon>
        <taxon>Spermatophyta</taxon>
        <taxon>Magnoliopsida</taxon>
        <taxon>eudicotyledons</taxon>
        <taxon>Gunneridae</taxon>
        <taxon>Pentapetalae</taxon>
        <taxon>asterids</taxon>
        <taxon>lamiids</taxon>
        <taxon>Lamiales</taxon>
        <taxon>Pedaliaceae</taxon>
        <taxon>Sesamum</taxon>
    </lineage>
</organism>
<proteinExistence type="inferred from homology"/>
<comment type="similarity">
    <text evidence="1">Belongs to the iron/ascorbate-dependent oxidoreductase family.</text>
</comment>
<evidence type="ECO:0000256" key="3">
    <source>
        <dbReference type="ARBA" id="ARBA00023004"/>
    </source>
</evidence>
<dbReference type="EMBL" id="JACGWJ010000027">
    <property type="protein sequence ID" value="KAL0308894.1"/>
    <property type="molecule type" value="Genomic_DNA"/>
</dbReference>
<dbReference type="InterPro" id="IPR002057">
    <property type="entry name" value="Isopenicillin-N_synth_CS"/>
</dbReference>
<keyword evidence="3" id="KW-0408">Iron</keyword>
<evidence type="ECO:0000256" key="4">
    <source>
        <dbReference type="SAM" id="MobiDB-lite"/>
    </source>
</evidence>
<dbReference type="InterPro" id="IPR000477">
    <property type="entry name" value="RT_dom"/>
</dbReference>
<sequence>MGRAKLRLRLCAVVRITSYTPAPTFFLPLAMASDLHWLGASLSLTEEAEAGLVLPTGLWHSDPLNRGHFVGQMLARSPWAYDKQILVLAPVEASDDSALINLDLCEFHVHIHDLLLGKMTKEIATFIGNKLGKFKDVDLDGNGEVWGSSVRMRDALDITKPLTRALKVIALMSSRHRNSGLASQPTISPIPPVSVSPPNYPNTHSPSPDSGPAQSDPSPPSLLPVSSPSPLAPGLDSESPLHIPLNRVKSLQNQFLPPWFRSLTQQCHPQPQPKLNSSRKRQLIDEEVDVVDLEIRGPRKGVGGSWTIRTLGRLIRGNNPSLVFLAETKCSVRRIELLKRQLDMNGIGIPAVGKNGGLAVFWLKSINVQLYNYSRNHIDMSVELEVGQPVWRFTGIYGEPDTSRRDHMGSVHVEQSTVSSSQGREARSSLCYLGWAHLFPDASVSHLQQTCSDNKVLLIHLFDRQTLRSEGSRPWRFEAAWLQSEQCEKVVADSWAQNGGNVLSPGLSHHLELCQQNLKRWISQVFKEEVAAQDETRWKQRSKELWLKEGDRNTSFFHRRASNRFHTNRIRTIRNAQEVWVDSEKGIRECFVSHFQGVYAFSRPSLDDIARGTECLCQAVDASIARDLMQPYTAEEVSRALFQMASLKSPGPEGMSPIFFQKFWHIVHHEVTACVLNLLNSFVMPPGMNSTHLVLIPKCRLISDNILLAFEINHFLNSISKRGPGWMALKLDISKAYDKIEWSFLEQMMVKLGFPPPFICLVMLCVSSVSFSFMLGDKQFGSLVLETVLIQGDPLSPYLFLLCTKTFSSLLQVAEREGRLQGVSICRAAPSISHLLFTDDTLIFCRASTKSTRAVLDVLEVYRWVSGQEINFSKSSVAFSRNMGEDVSSYVVKALTVRRENKMELYLGLPSKVSRSKKALLSTIRDRVWK</sequence>
<dbReference type="InterPro" id="IPR036691">
    <property type="entry name" value="Endo/exonu/phosph_ase_sf"/>
</dbReference>
<evidence type="ECO:0000256" key="2">
    <source>
        <dbReference type="ARBA" id="ARBA00023002"/>
    </source>
</evidence>
<feature type="region of interest" description="Disordered" evidence="4">
    <location>
        <begin position="179"/>
        <end position="238"/>
    </location>
</feature>
<feature type="compositionally biased region" description="Pro residues" evidence="4">
    <location>
        <begin position="188"/>
        <end position="200"/>
    </location>
</feature>
<comment type="caution">
    <text evidence="6">The sequence shown here is derived from an EMBL/GenBank/DDBJ whole genome shotgun (WGS) entry which is preliminary data.</text>
</comment>
<keyword evidence="2" id="KW-0560">Oxidoreductase</keyword>
<protein>
    <submittedName>
        <fullName evidence="6">Mitochondrial protein</fullName>
    </submittedName>
</protein>
<evidence type="ECO:0000259" key="5">
    <source>
        <dbReference type="Pfam" id="PF00078"/>
    </source>
</evidence>
<dbReference type="PANTHER" id="PTHR46890">
    <property type="entry name" value="NON-LTR RETROLELEMENT REVERSE TRANSCRIPTASE-LIKE PROTEIN-RELATED"/>
    <property type="match status" value="1"/>
</dbReference>
<dbReference type="CDD" id="cd01650">
    <property type="entry name" value="RT_nLTR_like"/>
    <property type="match status" value="1"/>
</dbReference>
<gene>
    <name evidence="6" type="ORF">Sradi_5831700</name>
</gene>
<dbReference type="GO" id="GO:0016491">
    <property type="term" value="F:oxidoreductase activity"/>
    <property type="evidence" value="ECO:0007669"/>
    <property type="project" value="UniProtKB-KW"/>
</dbReference>
<reference evidence="6" key="2">
    <citation type="journal article" date="2024" name="Plant">
        <title>Genomic evolution and insights into agronomic trait innovations of Sesamum species.</title>
        <authorList>
            <person name="Miao H."/>
            <person name="Wang L."/>
            <person name="Qu L."/>
            <person name="Liu H."/>
            <person name="Sun Y."/>
            <person name="Le M."/>
            <person name="Wang Q."/>
            <person name="Wei S."/>
            <person name="Zheng Y."/>
            <person name="Lin W."/>
            <person name="Duan Y."/>
            <person name="Cao H."/>
            <person name="Xiong S."/>
            <person name="Wang X."/>
            <person name="Wei L."/>
            <person name="Li C."/>
            <person name="Ma Q."/>
            <person name="Ju M."/>
            <person name="Zhao R."/>
            <person name="Li G."/>
            <person name="Mu C."/>
            <person name="Tian Q."/>
            <person name="Mei H."/>
            <person name="Zhang T."/>
            <person name="Gao T."/>
            <person name="Zhang H."/>
        </authorList>
    </citation>
    <scope>NUCLEOTIDE SEQUENCE</scope>
    <source>
        <strain evidence="6">G02</strain>
    </source>
</reference>
<name>A0AAW2KPK2_SESRA</name>
<dbReference type="PROSITE" id="PS00185">
    <property type="entry name" value="IPNS_1"/>
    <property type="match status" value="1"/>
</dbReference>
<evidence type="ECO:0000313" key="6">
    <source>
        <dbReference type="EMBL" id="KAL0308894.1"/>
    </source>
</evidence>
<dbReference type="GO" id="GO:0005506">
    <property type="term" value="F:iron ion binding"/>
    <property type="evidence" value="ECO:0007669"/>
    <property type="project" value="InterPro"/>
</dbReference>
<dbReference type="SUPFAM" id="SSF56219">
    <property type="entry name" value="DNase I-like"/>
    <property type="match status" value="1"/>
</dbReference>
<feature type="domain" description="Reverse transcriptase" evidence="5">
    <location>
        <begin position="689"/>
        <end position="879"/>
    </location>
</feature>
<evidence type="ECO:0000256" key="1">
    <source>
        <dbReference type="ARBA" id="ARBA00008056"/>
    </source>
</evidence>